<protein>
    <recommendedName>
        <fullName evidence="1">Reverse transcriptase Ty1/copia-type domain-containing protein</fullName>
    </recommendedName>
</protein>
<dbReference type="EMBL" id="JBJKTR010000009">
    <property type="protein sequence ID" value="KAL3358637.1"/>
    <property type="molecule type" value="Genomic_DNA"/>
</dbReference>
<organism evidence="2 3">
    <name type="scientific">Solanum stoloniferum</name>
    <dbReference type="NCBI Taxonomy" id="62892"/>
    <lineage>
        <taxon>Eukaryota</taxon>
        <taxon>Viridiplantae</taxon>
        <taxon>Streptophyta</taxon>
        <taxon>Embryophyta</taxon>
        <taxon>Tracheophyta</taxon>
        <taxon>Spermatophyta</taxon>
        <taxon>Magnoliopsida</taxon>
        <taxon>eudicotyledons</taxon>
        <taxon>Gunneridae</taxon>
        <taxon>Pentapetalae</taxon>
        <taxon>asterids</taxon>
        <taxon>lamiids</taxon>
        <taxon>Solanales</taxon>
        <taxon>Solanaceae</taxon>
        <taxon>Solanoideae</taxon>
        <taxon>Solaneae</taxon>
        <taxon>Solanum</taxon>
    </lineage>
</organism>
<evidence type="ECO:0000313" key="2">
    <source>
        <dbReference type="EMBL" id="KAL3358637.1"/>
    </source>
</evidence>
<keyword evidence="3" id="KW-1185">Reference proteome</keyword>
<reference evidence="2 3" key="1">
    <citation type="submission" date="2024-05" db="EMBL/GenBank/DDBJ databases">
        <title>De novo assembly of an allotetraploid wild potato.</title>
        <authorList>
            <person name="Hosaka A.J."/>
        </authorList>
    </citation>
    <scope>NUCLEOTIDE SEQUENCE [LARGE SCALE GENOMIC DNA]</scope>
    <source>
        <tissue evidence="2">Young leaves</tissue>
    </source>
</reference>
<feature type="domain" description="Reverse transcriptase Ty1/copia-type" evidence="1">
    <location>
        <begin position="122"/>
        <end position="194"/>
    </location>
</feature>
<comment type="caution">
    <text evidence="2">The sequence shown here is derived from an EMBL/GenBank/DDBJ whole genome shotgun (WGS) entry which is preliminary data.</text>
</comment>
<dbReference type="InterPro" id="IPR013103">
    <property type="entry name" value="RVT_2"/>
</dbReference>
<sequence length="197" mass="22070">MTATDGVDSAESNDCVPVAVNDTSAPEVVPSATETDVVPTSRRCTRIRQAPLWLKEFVSLQGHKKVKYPLCNYLSYSHLSPSYQCYIAATTPCKEPTSYSEAIKDQRWVAAMKDKIQALDSNNTWEITDLPPGKEHIGCKWIYKVKYKSTGEIERFKARVVAKGYSQQEGLDYNESFSPVVKMVTVRTIVSLVASRH</sequence>
<proteinExistence type="predicted"/>
<dbReference type="AlphaFoldDB" id="A0ABD2TT18"/>
<evidence type="ECO:0000313" key="3">
    <source>
        <dbReference type="Proteomes" id="UP001627284"/>
    </source>
</evidence>
<evidence type="ECO:0000259" key="1">
    <source>
        <dbReference type="Pfam" id="PF07727"/>
    </source>
</evidence>
<dbReference type="Pfam" id="PF07727">
    <property type="entry name" value="RVT_2"/>
    <property type="match status" value="1"/>
</dbReference>
<gene>
    <name evidence="2" type="ORF">AABB24_015640</name>
</gene>
<dbReference type="Proteomes" id="UP001627284">
    <property type="component" value="Unassembled WGS sequence"/>
</dbReference>
<accession>A0ABD2TT18</accession>
<name>A0ABD2TT18_9SOLN</name>